<dbReference type="InterPro" id="IPR005534">
    <property type="entry name" value="Curli_assmbl/transp-comp_CsgG"/>
</dbReference>
<organism evidence="3 4">
    <name type="scientific">Candidatus Desulfaltia bathyphila</name>
    <dbReference type="NCBI Taxonomy" id="2841697"/>
    <lineage>
        <taxon>Bacteria</taxon>
        <taxon>Pseudomonadati</taxon>
        <taxon>Thermodesulfobacteriota</taxon>
        <taxon>Desulfobacteria</taxon>
        <taxon>Desulfobacterales</taxon>
        <taxon>Desulfobacterales incertae sedis</taxon>
        <taxon>Candidatus Desulfaltia</taxon>
    </lineage>
</organism>
<dbReference type="Proteomes" id="UP000603545">
    <property type="component" value="Unassembled WGS sequence"/>
</dbReference>
<dbReference type="AlphaFoldDB" id="A0A8J6N834"/>
<proteinExistence type="predicted"/>
<keyword evidence="1" id="KW-0802">TPR repeat</keyword>
<accession>A0A8J6N834</accession>
<evidence type="ECO:0000256" key="1">
    <source>
        <dbReference type="PROSITE-ProRule" id="PRU00339"/>
    </source>
</evidence>
<feature type="chain" id="PRO_5035313893" description="Curli production assembly/transport component CsgG" evidence="2">
    <location>
        <begin position="25"/>
        <end position="235"/>
    </location>
</feature>
<dbReference type="InterPro" id="IPR019734">
    <property type="entry name" value="TPR_rpt"/>
</dbReference>
<dbReference type="Gene3D" id="3.40.50.10610">
    <property type="entry name" value="ABC-type transport auxiliary lipoprotein component"/>
    <property type="match status" value="1"/>
</dbReference>
<evidence type="ECO:0000256" key="2">
    <source>
        <dbReference type="SAM" id="SignalP"/>
    </source>
</evidence>
<dbReference type="EMBL" id="JACNLL010000056">
    <property type="protein sequence ID" value="MBC8199586.1"/>
    <property type="molecule type" value="Genomic_DNA"/>
</dbReference>
<comment type="caution">
    <text evidence="3">The sequence shown here is derived from an EMBL/GenBank/DDBJ whole genome shotgun (WGS) entry which is preliminary data.</text>
</comment>
<keyword evidence="2" id="KW-0732">Signal</keyword>
<gene>
    <name evidence="3" type="ORF">H8E80_06020</name>
</gene>
<reference evidence="3 4" key="1">
    <citation type="submission" date="2020-08" db="EMBL/GenBank/DDBJ databases">
        <title>Bridging the membrane lipid divide: bacteria of the FCB group superphylum have the potential to synthesize archaeal ether lipids.</title>
        <authorList>
            <person name="Villanueva L."/>
            <person name="Von Meijenfeldt F.A.B."/>
            <person name="Westbye A.B."/>
            <person name="Yadav S."/>
            <person name="Hopmans E.C."/>
            <person name="Dutilh B.E."/>
            <person name="Sinninghe Damste J.S."/>
        </authorList>
    </citation>
    <scope>NUCLEOTIDE SEQUENCE [LARGE SCALE GENOMIC DNA]</scope>
    <source>
        <strain evidence="3">NIOZ-UU82</strain>
    </source>
</reference>
<evidence type="ECO:0008006" key="5">
    <source>
        <dbReference type="Google" id="ProtNLM"/>
    </source>
</evidence>
<evidence type="ECO:0000313" key="4">
    <source>
        <dbReference type="Proteomes" id="UP000603545"/>
    </source>
</evidence>
<name>A0A8J6N834_9BACT</name>
<dbReference type="GO" id="GO:0030288">
    <property type="term" value="C:outer membrane-bounded periplasmic space"/>
    <property type="evidence" value="ECO:0007669"/>
    <property type="project" value="InterPro"/>
</dbReference>
<feature type="signal peptide" evidence="2">
    <location>
        <begin position="1"/>
        <end position="24"/>
    </location>
</feature>
<protein>
    <recommendedName>
        <fullName evidence="5">Curli production assembly/transport component CsgG</fullName>
    </recommendedName>
</protein>
<sequence>MKILRFVVILAVFCIALGCAGAQRAEERLKPARLDRIPKTLAILPFENNSVTDPDLFAPLSKGLSAMLISDLNKSGSALKLIERGKIQALLKEIALSQTGSVDEATAIRAGKILGAQTIAFGSFVVLGKSVRIDARIIKVETSELIMAESITGKVDNFMELERNLAQKIAHSLNLALKIKTGKGESDINAALYFSKGLDALDRNNRTQARELFKKSIELDPAYKQQVDNVQGLNQ</sequence>
<dbReference type="PROSITE" id="PS51257">
    <property type="entry name" value="PROKAR_LIPOPROTEIN"/>
    <property type="match status" value="1"/>
</dbReference>
<evidence type="ECO:0000313" key="3">
    <source>
        <dbReference type="EMBL" id="MBC8199586.1"/>
    </source>
</evidence>
<feature type="repeat" description="TPR" evidence="1">
    <location>
        <begin position="190"/>
        <end position="223"/>
    </location>
</feature>
<dbReference type="PROSITE" id="PS50005">
    <property type="entry name" value="TPR"/>
    <property type="match status" value="1"/>
</dbReference>
<dbReference type="Pfam" id="PF03783">
    <property type="entry name" value="CsgG"/>
    <property type="match status" value="1"/>
</dbReference>